<keyword evidence="1" id="KW-0732">Signal</keyword>
<dbReference type="PANTHER" id="PTHR43649:SF12">
    <property type="entry name" value="DIACETYLCHITOBIOSE BINDING PROTEIN DASA"/>
    <property type="match status" value="1"/>
</dbReference>
<evidence type="ECO:0000313" key="2">
    <source>
        <dbReference type="EMBL" id="MBP3965347.1"/>
    </source>
</evidence>
<dbReference type="EMBL" id="JAGKSP010000010">
    <property type="protein sequence ID" value="MBP3965347.1"/>
    <property type="molecule type" value="Genomic_DNA"/>
</dbReference>
<accession>A0ABS5CHP7</accession>
<dbReference type="PROSITE" id="PS51257">
    <property type="entry name" value="PROKAR_LIPOPROTEIN"/>
    <property type="match status" value="1"/>
</dbReference>
<keyword evidence="3" id="KW-1185">Reference proteome</keyword>
<evidence type="ECO:0000313" key="3">
    <source>
        <dbReference type="Proteomes" id="UP000673394"/>
    </source>
</evidence>
<sequence length="541" mass="60322">MNKLMKAVSFVMAASLVLAGCGGGNADKAGNVGGNEANPETVDYFKLPEPVEMSVIKSVGPGLKLKSGETIEDNEYTNYVFNKTNIKTKVLWDASSTDFDQKMQLAIANNEIPDAMIVDEKTFRAMAAADQLEDLTAVYKRYASPQMKDFYKSTDDKALEKATYDGKLMAIPSVAIQADAPSILWLRQDWLDKVNLKAPRTIDELKQVLHAFIEKDPDGNGQADTIGLTGNSFQLATDGGGIHDFKGIFNAFHSYPMIWIKDENGEVVYGSTTFGTKQALSAIHEMYAEGLIDKEFALRKNPDDLVLSGKAGAFFGPWWVPWALIDSLKHNPKADWKPFMIEDAKGQYNIASVPVSNFFLVVRKGYAHPEAAVVYSNMRVQAERTPDKQAMKLDPGHGLWPLLMTVDYADAATRKHDLLLDALAGKVKKEEMDGEMQLVYEQELRDRKNPRKNPDDWAAPAAYLLGAGILKLPMNVTDPVYSAMTKTMESRWANLQKMETETFYKIVLGDEPLNAFDQFVKDWKEQGGDKIVEEVKEELKK</sequence>
<dbReference type="SUPFAM" id="SSF53850">
    <property type="entry name" value="Periplasmic binding protein-like II"/>
    <property type="match status" value="1"/>
</dbReference>
<gene>
    <name evidence="2" type="ORF">I8J30_21790</name>
</gene>
<dbReference type="Gene3D" id="3.40.190.10">
    <property type="entry name" value="Periplasmic binding protein-like II"/>
    <property type="match status" value="2"/>
</dbReference>
<proteinExistence type="predicted"/>
<name>A0ABS5CHP7_9BACL</name>
<comment type="caution">
    <text evidence="2">The sequence shown here is derived from an EMBL/GenBank/DDBJ whole genome shotgun (WGS) entry which is preliminary data.</text>
</comment>
<feature type="chain" id="PRO_5045486668" evidence="1">
    <location>
        <begin position="20"/>
        <end position="541"/>
    </location>
</feature>
<dbReference type="RefSeq" id="WP_210661689.1">
    <property type="nucleotide sequence ID" value="NZ_JAGKSP010000010.1"/>
</dbReference>
<protein>
    <submittedName>
        <fullName evidence="2">Extracellular solute-binding protein</fullName>
    </submittedName>
</protein>
<dbReference type="InterPro" id="IPR050490">
    <property type="entry name" value="Bact_solute-bd_prot1"/>
</dbReference>
<dbReference type="Proteomes" id="UP000673394">
    <property type="component" value="Unassembled WGS sequence"/>
</dbReference>
<reference evidence="2 3" key="1">
    <citation type="submission" date="2021-04" db="EMBL/GenBank/DDBJ databases">
        <title>Paenibacillus sp. DLE-14 whole genome sequence.</title>
        <authorList>
            <person name="Ham Y.J."/>
        </authorList>
    </citation>
    <scope>NUCLEOTIDE SEQUENCE [LARGE SCALE GENOMIC DNA]</scope>
    <source>
        <strain evidence="2 3">DLE-14</strain>
    </source>
</reference>
<feature type="signal peptide" evidence="1">
    <location>
        <begin position="1"/>
        <end position="19"/>
    </location>
</feature>
<organism evidence="2 3">
    <name type="scientific">Paenibacillus lignilyticus</name>
    <dbReference type="NCBI Taxonomy" id="1172615"/>
    <lineage>
        <taxon>Bacteria</taxon>
        <taxon>Bacillati</taxon>
        <taxon>Bacillota</taxon>
        <taxon>Bacilli</taxon>
        <taxon>Bacillales</taxon>
        <taxon>Paenibacillaceae</taxon>
        <taxon>Paenibacillus</taxon>
    </lineage>
</organism>
<evidence type="ECO:0000256" key="1">
    <source>
        <dbReference type="SAM" id="SignalP"/>
    </source>
</evidence>
<dbReference type="PANTHER" id="PTHR43649">
    <property type="entry name" value="ARABINOSE-BINDING PROTEIN-RELATED"/>
    <property type="match status" value="1"/>
</dbReference>